<dbReference type="Gene3D" id="3.40.50.2020">
    <property type="match status" value="1"/>
</dbReference>
<accession>A0ABV2KVZ5</accession>
<evidence type="ECO:0000313" key="8">
    <source>
        <dbReference type="EMBL" id="MET3683765.1"/>
    </source>
</evidence>
<dbReference type="InterPro" id="IPR036390">
    <property type="entry name" value="WH_DNA-bd_sf"/>
</dbReference>
<comment type="subunit">
    <text evidence="1">Homodimer.</text>
</comment>
<gene>
    <name evidence="8" type="ORF">ABID56_001875</name>
</gene>
<dbReference type="InterPro" id="IPR036388">
    <property type="entry name" value="WH-like_DNA-bd_sf"/>
</dbReference>
<evidence type="ECO:0000256" key="1">
    <source>
        <dbReference type="ARBA" id="ARBA00011738"/>
    </source>
</evidence>
<sequence>MKRSQRIAAMTHYFKENPRALVSLPFFVRTYEAAKSSISEDIDIIDDMFRQLGIGRIETVSGYSGGVKYVPDYPLASSQQFVDELIDLLQVPSRILPGGYLYMSDLLGHNYYIRRIGKIFGAAFQQTEADYVVTVATKGIPIAYAVAEALNLPVVIIRRDPIVTEGSTISINYVSGSSRKIQSMALAKRHIEPGSNVILVDDFMKAGGTIKGMESLMAEFDAKVQGIGVLAEAEDEEEERRVNNYTSLLKIQDVNEITGDVSVLRGNYFDQ</sequence>
<dbReference type="PANTHER" id="PTHR43864">
    <property type="entry name" value="HYPOXANTHINE/GUANINE PHOSPHORIBOSYLTRANSFERASE"/>
    <property type="match status" value="1"/>
</dbReference>
<proteinExistence type="inferred from homology"/>
<dbReference type="InterPro" id="IPR000836">
    <property type="entry name" value="PRTase_dom"/>
</dbReference>
<dbReference type="InterPro" id="IPR010078">
    <property type="entry name" value="PurR_Bsub"/>
</dbReference>
<dbReference type="InterPro" id="IPR050118">
    <property type="entry name" value="Pur/Pyrimidine_PRTase"/>
</dbReference>
<evidence type="ECO:0000313" key="9">
    <source>
        <dbReference type="Proteomes" id="UP001549167"/>
    </source>
</evidence>
<keyword evidence="3" id="KW-0238">DNA-binding</keyword>
<keyword evidence="9" id="KW-1185">Reference proteome</keyword>
<dbReference type="InterPro" id="IPR015265">
    <property type="entry name" value="PuR_N"/>
</dbReference>
<protein>
    <submittedName>
        <fullName evidence="8">Purine operon repressor</fullName>
    </submittedName>
</protein>
<evidence type="ECO:0000256" key="4">
    <source>
        <dbReference type="ARBA" id="ARBA00023163"/>
    </source>
</evidence>
<dbReference type="Pfam" id="PF09182">
    <property type="entry name" value="PuR_N"/>
    <property type="match status" value="1"/>
</dbReference>
<dbReference type="SUPFAM" id="SSF53271">
    <property type="entry name" value="PRTase-like"/>
    <property type="match status" value="1"/>
</dbReference>
<evidence type="ECO:0000256" key="2">
    <source>
        <dbReference type="ARBA" id="ARBA00023015"/>
    </source>
</evidence>
<dbReference type="Pfam" id="PF00156">
    <property type="entry name" value="Pribosyltran"/>
    <property type="match status" value="1"/>
</dbReference>
<comment type="caution">
    <text evidence="8">The sequence shown here is derived from an EMBL/GenBank/DDBJ whole genome shotgun (WGS) entry which is preliminary data.</text>
</comment>
<evidence type="ECO:0000256" key="5">
    <source>
        <dbReference type="ARBA" id="ARBA00049656"/>
    </source>
</evidence>
<feature type="domain" description="Phosphoribosyltransferase" evidence="6">
    <location>
        <begin position="114"/>
        <end position="263"/>
    </location>
</feature>
<dbReference type="Gene3D" id="1.10.10.10">
    <property type="entry name" value="Winged helix-like DNA-binding domain superfamily/Winged helix DNA-binding domain"/>
    <property type="match status" value="1"/>
</dbReference>
<dbReference type="EMBL" id="JBEPMX010000009">
    <property type="protein sequence ID" value="MET3683765.1"/>
    <property type="molecule type" value="Genomic_DNA"/>
</dbReference>
<evidence type="ECO:0000259" key="6">
    <source>
        <dbReference type="Pfam" id="PF00156"/>
    </source>
</evidence>
<dbReference type="InterPro" id="IPR029057">
    <property type="entry name" value="PRTase-like"/>
</dbReference>
<dbReference type="PANTHER" id="PTHR43864:SF2">
    <property type="entry name" value="PUR OPERON REPRESSOR"/>
    <property type="match status" value="1"/>
</dbReference>
<evidence type="ECO:0000259" key="7">
    <source>
        <dbReference type="Pfam" id="PF09182"/>
    </source>
</evidence>
<reference evidence="8 9" key="1">
    <citation type="submission" date="2024-06" db="EMBL/GenBank/DDBJ databases">
        <title>Genomic Encyclopedia of Type Strains, Phase IV (KMG-IV): sequencing the most valuable type-strain genomes for metagenomic binning, comparative biology and taxonomic classification.</title>
        <authorList>
            <person name="Goeker M."/>
        </authorList>
    </citation>
    <scope>NUCLEOTIDE SEQUENCE [LARGE SCALE GENOMIC DNA]</scope>
    <source>
        <strain evidence="8 9">DSM 23520</strain>
    </source>
</reference>
<feature type="domain" description="Bacterial purine repressor N-terminal" evidence="7">
    <location>
        <begin position="2"/>
        <end position="71"/>
    </location>
</feature>
<dbReference type="SUPFAM" id="SSF46785">
    <property type="entry name" value="Winged helix' DNA-binding domain"/>
    <property type="match status" value="1"/>
</dbReference>
<evidence type="ECO:0000256" key="3">
    <source>
        <dbReference type="ARBA" id="ARBA00023125"/>
    </source>
</evidence>
<organism evidence="8 9">
    <name type="scientific">Alkalibacillus flavidus</name>
    <dbReference type="NCBI Taxonomy" id="546021"/>
    <lineage>
        <taxon>Bacteria</taxon>
        <taxon>Bacillati</taxon>
        <taxon>Bacillota</taxon>
        <taxon>Bacilli</taxon>
        <taxon>Bacillales</taxon>
        <taxon>Bacillaceae</taxon>
        <taxon>Alkalibacillus</taxon>
    </lineage>
</organism>
<keyword evidence="4" id="KW-0804">Transcription</keyword>
<dbReference type="Proteomes" id="UP001549167">
    <property type="component" value="Unassembled WGS sequence"/>
</dbReference>
<dbReference type="NCBIfam" id="TIGR01743">
    <property type="entry name" value="purR_Bsub"/>
    <property type="match status" value="1"/>
</dbReference>
<keyword evidence="2" id="KW-0805">Transcription regulation</keyword>
<dbReference type="CDD" id="cd06223">
    <property type="entry name" value="PRTases_typeI"/>
    <property type="match status" value="1"/>
</dbReference>
<name>A0ABV2KVZ5_9BACI</name>
<dbReference type="RefSeq" id="WP_354220471.1">
    <property type="nucleotide sequence ID" value="NZ_JBEPMX010000009.1"/>
</dbReference>
<comment type="similarity">
    <text evidence="5">Belongs to the purine/pyrimidine phosphoribosyltransferase family. PurR subfamily.</text>
</comment>